<reference evidence="3" key="2">
    <citation type="submission" date="2020-05" db="EMBL/GenBank/DDBJ databases">
        <authorList>
            <person name="Kim H.-S."/>
            <person name="Proctor R.H."/>
            <person name="Brown D.W."/>
        </authorList>
    </citation>
    <scope>NUCLEOTIDE SEQUENCE</scope>
    <source>
        <strain evidence="3">NRRL 20472</strain>
    </source>
</reference>
<reference evidence="3" key="1">
    <citation type="journal article" date="2020" name="BMC Genomics">
        <title>Correction to: Identification and distribution of gene clusters required for synthesis of sphingolipid metabolism inhibitors in diverse species of the filamentous fungus Fusarium.</title>
        <authorList>
            <person name="Kim H.S."/>
            <person name="Lohmar J.M."/>
            <person name="Busman M."/>
            <person name="Brown D.W."/>
            <person name="Naumann T.A."/>
            <person name="Divon H.H."/>
            <person name="Lysoe E."/>
            <person name="Uhlig S."/>
            <person name="Proctor R.H."/>
        </authorList>
    </citation>
    <scope>NUCLEOTIDE SEQUENCE</scope>
    <source>
        <strain evidence="3">NRRL 20472</strain>
    </source>
</reference>
<feature type="compositionally biased region" description="Basic and acidic residues" evidence="1">
    <location>
        <begin position="287"/>
        <end position="298"/>
    </location>
</feature>
<feature type="region of interest" description="Disordered" evidence="1">
    <location>
        <begin position="194"/>
        <end position="222"/>
    </location>
</feature>
<evidence type="ECO:0000256" key="2">
    <source>
        <dbReference type="SAM" id="Phobius"/>
    </source>
</evidence>
<dbReference type="OrthoDB" id="5429716at2759"/>
<name>A0A8H4SUR6_9HYPO</name>
<protein>
    <submittedName>
        <fullName evidence="3">Uncharacterized protein</fullName>
    </submittedName>
</protein>
<gene>
    <name evidence="3" type="ORF">FSARC_14288</name>
</gene>
<keyword evidence="2" id="KW-0812">Transmembrane</keyword>
<feature type="transmembrane region" description="Helical" evidence="2">
    <location>
        <begin position="229"/>
        <end position="250"/>
    </location>
</feature>
<dbReference type="Proteomes" id="UP000622797">
    <property type="component" value="Unassembled WGS sequence"/>
</dbReference>
<feature type="region of interest" description="Disordered" evidence="1">
    <location>
        <begin position="259"/>
        <end position="298"/>
    </location>
</feature>
<proteinExistence type="predicted"/>
<dbReference type="AlphaFoldDB" id="A0A8H4SUR6"/>
<sequence length="298" mass="31452">MPSPRVNLGPLTTKFKYPDRCTAPVIACSACEKAWLAQTCGDNKDNTQGVLDDTDCWPPRASSIDGGNAVNGWGFYSPGFECPSGYEPACSATGTETGDFNFQFSIQDDETVTGCCPSGYTCAQPGGPQTCISVASRGSLQVASCSTHKTLLDWLTFPETVIETVSETIGPETRTRTLEGVTLNAPMFQINRRAKDIPSSTELTAATETSTSESTDSASTGGLSTGAQAGIGAGVGVAGLAIIGAAFYLWRRRRRAAPVSDLGTEEPKPAGELPAETKYSPPQYHPVELDGAHPRHEM</sequence>
<evidence type="ECO:0000313" key="3">
    <source>
        <dbReference type="EMBL" id="KAF4946050.1"/>
    </source>
</evidence>
<dbReference type="EMBL" id="JABEXW010001194">
    <property type="protein sequence ID" value="KAF4946050.1"/>
    <property type="molecule type" value="Genomic_DNA"/>
</dbReference>
<accession>A0A8H4SUR6</accession>
<organism evidence="3 4">
    <name type="scientific">Fusarium sarcochroum</name>
    <dbReference type="NCBI Taxonomy" id="1208366"/>
    <lineage>
        <taxon>Eukaryota</taxon>
        <taxon>Fungi</taxon>
        <taxon>Dikarya</taxon>
        <taxon>Ascomycota</taxon>
        <taxon>Pezizomycotina</taxon>
        <taxon>Sordariomycetes</taxon>
        <taxon>Hypocreomycetidae</taxon>
        <taxon>Hypocreales</taxon>
        <taxon>Nectriaceae</taxon>
        <taxon>Fusarium</taxon>
        <taxon>Fusarium lateritium species complex</taxon>
    </lineage>
</organism>
<comment type="caution">
    <text evidence="3">The sequence shown here is derived from an EMBL/GenBank/DDBJ whole genome shotgun (WGS) entry which is preliminary data.</text>
</comment>
<keyword evidence="2" id="KW-0472">Membrane</keyword>
<evidence type="ECO:0000313" key="4">
    <source>
        <dbReference type="Proteomes" id="UP000622797"/>
    </source>
</evidence>
<keyword evidence="4" id="KW-1185">Reference proteome</keyword>
<keyword evidence="2" id="KW-1133">Transmembrane helix</keyword>
<feature type="compositionally biased region" description="Low complexity" evidence="1">
    <location>
        <begin position="199"/>
        <end position="222"/>
    </location>
</feature>
<evidence type="ECO:0000256" key="1">
    <source>
        <dbReference type="SAM" id="MobiDB-lite"/>
    </source>
</evidence>